<dbReference type="InterPro" id="IPR011276">
    <property type="entry name" value="TonB_haem/Hb_rcpt"/>
</dbReference>
<evidence type="ECO:0000256" key="9">
    <source>
        <dbReference type="ARBA" id="ARBA00023237"/>
    </source>
</evidence>
<name>A0ABY8F8C2_9HYPH</name>
<gene>
    <name evidence="15" type="ORF">K1718_06570</name>
</gene>
<accession>A0ABY8F8C2</accession>
<evidence type="ECO:0000259" key="13">
    <source>
        <dbReference type="Pfam" id="PF00593"/>
    </source>
</evidence>
<evidence type="ECO:0000256" key="10">
    <source>
        <dbReference type="PROSITE-ProRule" id="PRU01360"/>
    </source>
</evidence>
<evidence type="ECO:0000256" key="2">
    <source>
        <dbReference type="ARBA" id="ARBA00009810"/>
    </source>
</evidence>
<evidence type="ECO:0000256" key="3">
    <source>
        <dbReference type="ARBA" id="ARBA00022448"/>
    </source>
</evidence>
<keyword evidence="9 10" id="KW-0998">Cell outer membrane</keyword>
<dbReference type="Gene3D" id="2.170.130.10">
    <property type="entry name" value="TonB-dependent receptor, plug domain"/>
    <property type="match status" value="1"/>
</dbReference>
<evidence type="ECO:0000256" key="5">
    <source>
        <dbReference type="ARBA" id="ARBA00022692"/>
    </source>
</evidence>
<keyword evidence="6 11" id="KW-0798">TonB box</keyword>
<keyword evidence="7 10" id="KW-0472">Membrane</keyword>
<keyword evidence="16" id="KW-1185">Reference proteome</keyword>
<feature type="signal peptide" evidence="12">
    <location>
        <begin position="1"/>
        <end position="28"/>
    </location>
</feature>
<dbReference type="SUPFAM" id="SSF56935">
    <property type="entry name" value="Porins"/>
    <property type="match status" value="1"/>
</dbReference>
<dbReference type="CDD" id="cd01347">
    <property type="entry name" value="ligand_gated_channel"/>
    <property type="match status" value="1"/>
</dbReference>
<evidence type="ECO:0000256" key="11">
    <source>
        <dbReference type="RuleBase" id="RU003357"/>
    </source>
</evidence>
<dbReference type="EMBL" id="CP120863">
    <property type="protein sequence ID" value="WFE91009.1"/>
    <property type="molecule type" value="Genomic_DNA"/>
</dbReference>
<dbReference type="InterPro" id="IPR000531">
    <property type="entry name" value="Beta-barrel_TonB"/>
</dbReference>
<dbReference type="InterPro" id="IPR036942">
    <property type="entry name" value="Beta-barrel_TonB_sf"/>
</dbReference>
<dbReference type="Proteomes" id="UP001209803">
    <property type="component" value="Chromosome"/>
</dbReference>
<comment type="subcellular location">
    <subcellularLocation>
        <location evidence="1 10">Cell outer membrane</location>
        <topology evidence="1 10">Multi-pass membrane protein</topology>
    </subcellularLocation>
</comment>
<comment type="similarity">
    <text evidence="2 10 11">Belongs to the TonB-dependent receptor family.</text>
</comment>
<reference evidence="15 16" key="1">
    <citation type="submission" date="2023-03" db="EMBL/GenBank/DDBJ databases">
        <title>Roseibium porphyridii sp. nov. and Roseibium rhodosorbium sp. nov. isolated from marine algae, Porphyridium cruentum and Rhodosorus marinus, respectively.</title>
        <authorList>
            <person name="Lee M.W."/>
            <person name="Choi B.J."/>
            <person name="Lee J.K."/>
            <person name="Choi D.G."/>
            <person name="Baek J.H."/>
            <person name="Bayburt H."/>
            <person name="Kim J.M."/>
            <person name="Han D.M."/>
            <person name="Kim K.H."/>
            <person name="Jeon C.O."/>
        </authorList>
    </citation>
    <scope>NUCLEOTIDE SEQUENCE [LARGE SCALE GENOMIC DNA]</scope>
    <source>
        <strain evidence="15 16">KMA01</strain>
    </source>
</reference>
<dbReference type="InterPro" id="IPR037066">
    <property type="entry name" value="Plug_dom_sf"/>
</dbReference>
<dbReference type="NCBIfam" id="TIGR01785">
    <property type="entry name" value="TonB-hemin"/>
    <property type="match status" value="1"/>
</dbReference>
<feature type="chain" id="PRO_5046762439" evidence="12">
    <location>
        <begin position="29"/>
        <end position="704"/>
    </location>
</feature>
<organism evidence="15 16">
    <name type="scientific">Roseibium porphyridii</name>
    <dbReference type="NCBI Taxonomy" id="2866279"/>
    <lineage>
        <taxon>Bacteria</taxon>
        <taxon>Pseudomonadati</taxon>
        <taxon>Pseudomonadota</taxon>
        <taxon>Alphaproteobacteria</taxon>
        <taxon>Hyphomicrobiales</taxon>
        <taxon>Stappiaceae</taxon>
        <taxon>Roseibium</taxon>
    </lineage>
</organism>
<keyword evidence="3 10" id="KW-0813">Transport</keyword>
<dbReference type="PROSITE" id="PS52016">
    <property type="entry name" value="TONB_DEPENDENT_REC_3"/>
    <property type="match status" value="1"/>
</dbReference>
<dbReference type="Pfam" id="PF00593">
    <property type="entry name" value="TonB_dep_Rec_b-barrel"/>
    <property type="match status" value="1"/>
</dbReference>
<dbReference type="PANTHER" id="PTHR30069:SF41">
    <property type="entry name" value="HEME_HEMOPEXIN UTILIZATION PROTEIN C"/>
    <property type="match status" value="1"/>
</dbReference>
<protein>
    <submittedName>
        <fullName evidence="15">TonB-dependent receptor</fullName>
    </submittedName>
</protein>
<keyword evidence="4 10" id="KW-1134">Transmembrane beta strand</keyword>
<evidence type="ECO:0000259" key="14">
    <source>
        <dbReference type="Pfam" id="PF07715"/>
    </source>
</evidence>
<feature type="domain" description="TonB-dependent receptor-like beta-barrel" evidence="13">
    <location>
        <begin position="236"/>
        <end position="675"/>
    </location>
</feature>
<dbReference type="InterPro" id="IPR039426">
    <property type="entry name" value="TonB-dep_rcpt-like"/>
</dbReference>
<dbReference type="RefSeq" id="WP_265683211.1">
    <property type="nucleotide sequence ID" value="NZ_CP120863.1"/>
</dbReference>
<dbReference type="InterPro" id="IPR012910">
    <property type="entry name" value="Plug_dom"/>
</dbReference>
<keyword evidence="8 15" id="KW-0675">Receptor</keyword>
<evidence type="ECO:0000256" key="8">
    <source>
        <dbReference type="ARBA" id="ARBA00023170"/>
    </source>
</evidence>
<evidence type="ECO:0000313" key="15">
    <source>
        <dbReference type="EMBL" id="WFE91009.1"/>
    </source>
</evidence>
<evidence type="ECO:0000256" key="4">
    <source>
        <dbReference type="ARBA" id="ARBA00022452"/>
    </source>
</evidence>
<keyword evidence="5 10" id="KW-0812">Transmembrane</keyword>
<evidence type="ECO:0000256" key="7">
    <source>
        <dbReference type="ARBA" id="ARBA00023136"/>
    </source>
</evidence>
<dbReference type="Pfam" id="PF07715">
    <property type="entry name" value="Plug"/>
    <property type="match status" value="1"/>
</dbReference>
<dbReference type="Gene3D" id="2.40.170.20">
    <property type="entry name" value="TonB-dependent receptor, beta-barrel domain"/>
    <property type="match status" value="1"/>
</dbReference>
<dbReference type="PANTHER" id="PTHR30069">
    <property type="entry name" value="TONB-DEPENDENT OUTER MEMBRANE RECEPTOR"/>
    <property type="match status" value="1"/>
</dbReference>
<proteinExistence type="inferred from homology"/>
<evidence type="ECO:0000313" key="16">
    <source>
        <dbReference type="Proteomes" id="UP001209803"/>
    </source>
</evidence>
<feature type="domain" description="TonB-dependent receptor plug" evidence="14">
    <location>
        <begin position="66"/>
        <end position="176"/>
    </location>
</feature>
<keyword evidence="12" id="KW-0732">Signal</keyword>
<evidence type="ECO:0000256" key="1">
    <source>
        <dbReference type="ARBA" id="ARBA00004571"/>
    </source>
</evidence>
<sequence>MGHSNINHTRLMGGVALWVLTLNGLAVAQDVTTEVPVTIVTDTATGNIVTKLQRIVVGSGVDKVAIDTPQAVTVLDQEAIDDEQAMTIGDLFREVPGVTVVGSDRIGGQSFNIRGIGDLSASDESKIIVTVDGATKFFEQYRVGSFFSDPELYKQVEILRGPASSTLYGSGALGGVINFTTKDASDFLETGETVAVNVKGMYDSNGDGFLTSGTFAGRVTENTEVLLNGNFRRSDDYQTGDGDLIDGSAFDAYSGLAKVTHYFGDAKEQSVRLSYQRWQSSADDTEYSQTGTLGFGEVDRDITDQTIVFRYNNPASDNALLDLDINLSFSDTTVDQENATSTIPSQLFEDSEYGYRTWQGKIENTIEHSGNGFENFLTFGTQLSHQQRIADAESGAIGFHPEGTDTKFGFFVQDEFIWNEKLTIIPGARVDFVNLSPDGSISGASEQNEVAFSPKLAALYRFNDTFSIFGSVAHTERVPTLDEMFSSSGATRTYPGGRNASLNLEKEQSNAVEAGVSLSFFDVFQDQDGLQIKSTAFYNDLKDLISTNPNTGQSTSVPYYVNIDEAEIWGLEVEAAYNSRYVFSTLAYSLVRGVDQETGSTLDSIPADTLAMTIGGRVPAYDVEFGWRGLFAAGIDSGATTGPFPGYGVHDVFANWKPREGLLQGYELRAAVENVFDKDYQNNLAGDPGRGRTFKLTMNKQFSW</sequence>
<evidence type="ECO:0000256" key="12">
    <source>
        <dbReference type="SAM" id="SignalP"/>
    </source>
</evidence>
<evidence type="ECO:0000256" key="6">
    <source>
        <dbReference type="ARBA" id="ARBA00023077"/>
    </source>
</evidence>